<dbReference type="InterPro" id="IPR000089">
    <property type="entry name" value="Biotin_lipoyl"/>
</dbReference>
<evidence type="ECO:0000256" key="6">
    <source>
        <dbReference type="SAM" id="MobiDB-lite"/>
    </source>
</evidence>
<feature type="region of interest" description="Disordered" evidence="6">
    <location>
        <begin position="85"/>
        <end position="121"/>
    </location>
</feature>
<dbReference type="InterPro" id="IPR050743">
    <property type="entry name" value="2-oxoacid_DH_E2_comp"/>
</dbReference>
<dbReference type="PROSITE" id="PS00189">
    <property type="entry name" value="LIPOYL"/>
    <property type="match status" value="1"/>
</dbReference>
<dbReference type="Gene3D" id="4.10.320.10">
    <property type="entry name" value="E3-binding domain"/>
    <property type="match status" value="1"/>
</dbReference>
<feature type="domain" description="Lipoyl-binding" evidence="7">
    <location>
        <begin position="2"/>
        <end position="77"/>
    </location>
</feature>
<evidence type="ECO:0000259" key="7">
    <source>
        <dbReference type="PROSITE" id="PS50968"/>
    </source>
</evidence>
<dbReference type="GO" id="GO:0016407">
    <property type="term" value="F:acetyltransferase activity"/>
    <property type="evidence" value="ECO:0007669"/>
    <property type="project" value="TreeGrafter"/>
</dbReference>
<dbReference type="Pfam" id="PF02817">
    <property type="entry name" value="E3_binding"/>
    <property type="match status" value="1"/>
</dbReference>
<dbReference type="PROSITE" id="PS50968">
    <property type="entry name" value="BIOTINYL_LIPOYL"/>
    <property type="match status" value="1"/>
</dbReference>
<evidence type="ECO:0008006" key="11">
    <source>
        <dbReference type="Google" id="ProtNLM"/>
    </source>
</evidence>
<dbReference type="CDD" id="cd06849">
    <property type="entry name" value="lipoyl_domain"/>
    <property type="match status" value="1"/>
</dbReference>
<dbReference type="RefSeq" id="WP_120086658.1">
    <property type="nucleotide sequence ID" value="NZ_QMDW01000112.1"/>
</dbReference>
<dbReference type="SUPFAM" id="SSF51230">
    <property type="entry name" value="Single hybrid motif"/>
    <property type="match status" value="1"/>
</dbReference>
<dbReference type="Pfam" id="PF00364">
    <property type="entry name" value="Biotin_lipoyl"/>
    <property type="match status" value="1"/>
</dbReference>
<dbReference type="PANTHER" id="PTHR43178">
    <property type="entry name" value="DIHYDROLIPOAMIDE ACETYLTRANSFERASE COMPONENT OF PYRUVATE DEHYDROGENASE COMPLEX"/>
    <property type="match status" value="1"/>
</dbReference>
<evidence type="ECO:0000256" key="3">
    <source>
        <dbReference type="ARBA" id="ARBA00022679"/>
    </source>
</evidence>
<dbReference type="InterPro" id="IPR036625">
    <property type="entry name" value="E3-bd_dom_sf"/>
</dbReference>
<dbReference type="AlphaFoldDB" id="A0A3A6QAI7"/>
<dbReference type="Gene3D" id="2.40.50.100">
    <property type="match status" value="1"/>
</dbReference>
<dbReference type="PROSITE" id="PS51826">
    <property type="entry name" value="PSBD"/>
    <property type="match status" value="1"/>
</dbReference>
<dbReference type="GO" id="GO:0031405">
    <property type="term" value="F:lipoic acid binding"/>
    <property type="evidence" value="ECO:0007669"/>
    <property type="project" value="TreeGrafter"/>
</dbReference>
<keyword evidence="10" id="KW-1185">Reference proteome</keyword>
<sequence>MVREFALPDIGEGLAEAEIVSWLVDPGETVSEDQPLAEVETDKAVVEVPSPVDGTVEELLAEPGEVVPVGTVIVTFAVDGEAADADADAAGTTGAGSAADPTAGTTGSDPEPADGRTFASPTTRRLARELGVDIGAVDGSGPGGRIADARDRLEVVLERHQPSQHVRDERALG</sequence>
<name>A0A3A6QAI7_9EURY</name>
<evidence type="ECO:0000256" key="2">
    <source>
        <dbReference type="ARBA" id="ARBA00007317"/>
    </source>
</evidence>
<proteinExistence type="inferred from homology"/>
<evidence type="ECO:0000313" key="9">
    <source>
        <dbReference type="EMBL" id="RJX46842.1"/>
    </source>
</evidence>
<evidence type="ECO:0000256" key="5">
    <source>
        <dbReference type="ARBA" id="ARBA00023315"/>
    </source>
</evidence>
<protein>
    <recommendedName>
        <fullName evidence="11">2-oxo acid dehydrogenase subunit E2</fullName>
    </recommendedName>
</protein>
<dbReference type="SUPFAM" id="SSF47005">
    <property type="entry name" value="Peripheral subunit-binding domain of 2-oxo acid dehydrogenase complex"/>
    <property type="match status" value="1"/>
</dbReference>
<evidence type="ECO:0000256" key="1">
    <source>
        <dbReference type="ARBA" id="ARBA00001938"/>
    </source>
</evidence>
<organism evidence="9 10">
    <name type="scientific">Halonotius pteroides</name>
    <dbReference type="NCBI Taxonomy" id="268735"/>
    <lineage>
        <taxon>Archaea</taxon>
        <taxon>Methanobacteriati</taxon>
        <taxon>Methanobacteriota</taxon>
        <taxon>Stenosarchaea group</taxon>
        <taxon>Halobacteria</taxon>
        <taxon>Halobacteriales</taxon>
        <taxon>Haloferacaceae</taxon>
        <taxon>Halonotius</taxon>
    </lineage>
</organism>
<evidence type="ECO:0000313" key="10">
    <source>
        <dbReference type="Proteomes" id="UP000281564"/>
    </source>
</evidence>
<comment type="caution">
    <text evidence="9">The sequence shown here is derived from an EMBL/GenBank/DDBJ whole genome shotgun (WGS) entry which is preliminary data.</text>
</comment>
<evidence type="ECO:0000259" key="8">
    <source>
        <dbReference type="PROSITE" id="PS51826"/>
    </source>
</evidence>
<keyword evidence="4" id="KW-0450">Lipoyl</keyword>
<comment type="similarity">
    <text evidence="2">Belongs to the 2-oxoacid dehydrogenase family.</text>
</comment>
<dbReference type="GO" id="GO:0005737">
    <property type="term" value="C:cytoplasm"/>
    <property type="evidence" value="ECO:0007669"/>
    <property type="project" value="TreeGrafter"/>
</dbReference>
<dbReference type="OrthoDB" id="56234at2157"/>
<dbReference type="Proteomes" id="UP000281564">
    <property type="component" value="Unassembled WGS sequence"/>
</dbReference>
<feature type="compositionally biased region" description="Low complexity" evidence="6">
    <location>
        <begin position="88"/>
        <end position="109"/>
    </location>
</feature>
<dbReference type="PANTHER" id="PTHR43178:SF5">
    <property type="entry name" value="LIPOAMIDE ACYLTRANSFERASE COMPONENT OF BRANCHED-CHAIN ALPHA-KETO ACID DEHYDROGENASE COMPLEX, MITOCHONDRIAL"/>
    <property type="match status" value="1"/>
</dbReference>
<reference evidence="9 10" key="1">
    <citation type="submission" date="2018-06" db="EMBL/GenBank/DDBJ databases">
        <title>Halonotius sp. F13-13 a new haloarchaeeon isolated from a solar saltern from Isla Cristina, Huelva, Spain.</title>
        <authorList>
            <person name="Duran-Viseras A."/>
            <person name="Sanchez-Porro C."/>
            <person name="Ventosa A."/>
        </authorList>
    </citation>
    <scope>NUCLEOTIDE SEQUENCE [LARGE SCALE GENOMIC DNA]</scope>
    <source>
        <strain evidence="9 10">CECT 7525</strain>
    </source>
</reference>
<dbReference type="InterPro" id="IPR004167">
    <property type="entry name" value="PSBD"/>
</dbReference>
<evidence type="ECO:0000256" key="4">
    <source>
        <dbReference type="ARBA" id="ARBA00022823"/>
    </source>
</evidence>
<dbReference type="EMBL" id="QMDW01000112">
    <property type="protein sequence ID" value="RJX46842.1"/>
    <property type="molecule type" value="Genomic_DNA"/>
</dbReference>
<dbReference type="InterPro" id="IPR003016">
    <property type="entry name" value="2-oxoA_DH_lipoyl-BS"/>
</dbReference>
<feature type="domain" description="Peripheral subunit-binding (PSBD)" evidence="8">
    <location>
        <begin position="118"/>
        <end position="155"/>
    </location>
</feature>
<keyword evidence="5" id="KW-0012">Acyltransferase</keyword>
<dbReference type="InterPro" id="IPR011053">
    <property type="entry name" value="Single_hybrid_motif"/>
</dbReference>
<comment type="cofactor">
    <cofactor evidence="1">
        <name>(R)-lipoate</name>
        <dbReference type="ChEBI" id="CHEBI:83088"/>
    </cofactor>
</comment>
<gene>
    <name evidence="9" type="ORF">DP106_15420</name>
</gene>
<keyword evidence="3" id="KW-0808">Transferase</keyword>
<accession>A0A3A6QAI7</accession>